<dbReference type="AlphaFoldDB" id="A0A5M3XJ85"/>
<dbReference type="Proteomes" id="UP000377595">
    <property type="component" value="Unassembled WGS sequence"/>
</dbReference>
<gene>
    <name evidence="1" type="ORF">Aple_044230</name>
</gene>
<evidence type="ECO:0000313" key="2">
    <source>
        <dbReference type="Proteomes" id="UP000377595"/>
    </source>
</evidence>
<proteinExistence type="predicted"/>
<name>A0A5M3XJ85_9ACTN</name>
<evidence type="ECO:0008006" key="3">
    <source>
        <dbReference type="Google" id="ProtNLM"/>
    </source>
</evidence>
<dbReference type="RefSeq" id="WP_155346518.1">
    <property type="nucleotide sequence ID" value="NZ_BAAAHM010000005.1"/>
</dbReference>
<accession>A0A5M3XJ85</accession>
<protein>
    <recommendedName>
        <fullName evidence="3">Transposase Helix-turn-helix domain-containing protein</fullName>
    </recommendedName>
</protein>
<dbReference type="EMBL" id="BLAF01000024">
    <property type="protein sequence ID" value="GES21527.1"/>
    <property type="molecule type" value="Genomic_DNA"/>
</dbReference>
<reference evidence="1 2" key="1">
    <citation type="submission" date="2019-10" db="EMBL/GenBank/DDBJ databases">
        <title>Whole genome shotgun sequence of Acrocarpospora pleiomorpha NBRC 16267.</title>
        <authorList>
            <person name="Ichikawa N."/>
            <person name="Kimura A."/>
            <person name="Kitahashi Y."/>
            <person name="Komaki H."/>
            <person name="Oguchi A."/>
        </authorList>
    </citation>
    <scope>NUCLEOTIDE SEQUENCE [LARGE SCALE GENOMIC DNA]</scope>
    <source>
        <strain evidence="1 2">NBRC 16267</strain>
    </source>
</reference>
<sequence length="76" mass="8435">MLITVLHRRLGQPQAVLADLFHTTLMTANRAIRQIQPLLDQADYAITPNSKRLYTAADLTTYVISTGAIHKINTAC</sequence>
<comment type="caution">
    <text evidence="1">The sequence shown here is derived from an EMBL/GenBank/DDBJ whole genome shotgun (WGS) entry which is preliminary data.</text>
</comment>
<keyword evidence="2" id="KW-1185">Reference proteome</keyword>
<organism evidence="1 2">
    <name type="scientific">Acrocarpospora pleiomorpha</name>
    <dbReference type="NCBI Taxonomy" id="90975"/>
    <lineage>
        <taxon>Bacteria</taxon>
        <taxon>Bacillati</taxon>
        <taxon>Actinomycetota</taxon>
        <taxon>Actinomycetes</taxon>
        <taxon>Streptosporangiales</taxon>
        <taxon>Streptosporangiaceae</taxon>
        <taxon>Acrocarpospora</taxon>
    </lineage>
</organism>
<evidence type="ECO:0000313" key="1">
    <source>
        <dbReference type="EMBL" id="GES21527.1"/>
    </source>
</evidence>